<sequence>METSMIISRMQHIGPRGTEPADRSAERFREGHRIAEEAHEAQTLREKASEMAHDAKEKLGEIAESAKQKIKEAGKKLKGGE</sequence>
<dbReference type="Proteomes" id="UP000887540">
    <property type="component" value="Unplaced"/>
</dbReference>
<accession>A0A914CD68</accession>
<proteinExistence type="predicted"/>
<dbReference type="WBParaSite" id="ACRNAN_Path_874.g3363.t1">
    <property type="protein sequence ID" value="ACRNAN_Path_874.g3363.t1"/>
    <property type="gene ID" value="ACRNAN_Path_874.g3363"/>
</dbReference>
<evidence type="ECO:0000256" key="1">
    <source>
        <dbReference type="SAM" id="MobiDB-lite"/>
    </source>
</evidence>
<evidence type="ECO:0000313" key="2">
    <source>
        <dbReference type="Proteomes" id="UP000887540"/>
    </source>
</evidence>
<evidence type="ECO:0000313" key="3">
    <source>
        <dbReference type="WBParaSite" id="ACRNAN_Path_874.g3363.t1"/>
    </source>
</evidence>
<dbReference type="AlphaFoldDB" id="A0A914CD68"/>
<feature type="region of interest" description="Disordered" evidence="1">
    <location>
        <begin position="1"/>
        <end position="27"/>
    </location>
</feature>
<reference evidence="3" key="1">
    <citation type="submission" date="2022-11" db="UniProtKB">
        <authorList>
            <consortium name="WormBaseParasite"/>
        </authorList>
    </citation>
    <scope>IDENTIFICATION</scope>
</reference>
<protein>
    <submittedName>
        <fullName evidence="3">Uncharacterized protein</fullName>
    </submittedName>
</protein>
<name>A0A914CD68_9BILA</name>
<organism evidence="2 3">
    <name type="scientific">Acrobeloides nanus</name>
    <dbReference type="NCBI Taxonomy" id="290746"/>
    <lineage>
        <taxon>Eukaryota</taxon>
        <taxon>Metazoa</taxon>
        <taxon>Ecdysozoa</taxon>
        <taxon>Nematoda</taxon>
        <taxon>Chromadorea</taxon>
        <taxon>Rhabditida</taxon>
        <taxon>Tylenchina</taxon>
        <taxon>Cephalobomorpha</taxon>
        <taxon>Cephaloboidea</taxon>
        <taxon>Cephalobidae</taxon>
        <taxon>Acrobeloides</taxon>
    </lineage>
</organism>
<feature type="region of interest" description="Disordered" evidence="1">
    <location>
        <begin position="39"/>
        <end position="58"/>
    </location>
</feature>
<keyword evidence="2" id="KW-1185">Reference proteome</keyword>